<reference evidence="1 2" key="1">
    <citation type="journal article" date="2018" name="Int. J. Syst. Evol. Microbiol.">
        <title>Lactobacillus bambusae sp. nov., isolated from a traditional fermented Ma-bamboo shoots of Taiwan.</title>
        <authorList>
            <person name="Wang L.-T."/>
        </authorList>
    </citation>
    <scope>NUCLEOTIDE SEQUENCE [LARGE SCALE GENOMIC DNA]</scope>
    <source>
        <strain evidence="1 2">BS-W1</strain>
    </source>
</reference>
<organism evidence="1 2">
    <name type="scientific">Levilactobacillus bambusae</name>
    <dbReference type="NCBI Taxonomy" id="2024736"/>
    <lineage>
        <taxon>Bacteria</taxon>
        <taxon>Bacillati</taxon>
        <taxon>Bacillota</taxon>
        <taxon>Bacilli</taxon>
        <taxon>Lactobacillales</taxon>
        <taxon>Lactobacillaceae</taxon>
        <taxon>Levilactobacillus</taxon>
    </lineage>
</organism>
<dbReference type="AlphaFoldDB" id="A0A2V1N1F6"/>
<dbReference type="EMBL" id="QCXQ01000001">
    <property type="protein sequence ID" value="PWG01077.1"/>
    <property type="molecule type" value="Genomic_DNA"/>
</dbReference>
<dbReference type="RefSeq" id="WP_109249790.1">
    <property type="nucleotide sequence ID" value="NZ_QCXQ01000001.1"/>
</dbReference>
<dbReference type="Proteomes" id="UP000245080">
    <property type="component" value="Unassembled WGS sequence"/>
</dbReference>
<comment type="caution">
    <text evidence="1">The sequence shown here is derived from an EMBL/GenBank/DDBJ whole genome shotgun (WGS) entry which is preliminary data.</text>
</comment>
<protein>
    <submittedName>
        <fullName evidence="1">Uncharacterized protein</fullName>
    </submittedName>
</protein>
<evidence type="ECO:0000313" key="1">
    <source>
        <dbReference type="EMBL" id="PWG01077.1"/>
    </source>
</evidence>
<gene>
    <name evidence="1" type="ORF">DCM90_02575</name>
</gene>
<keyword evidence="2" id="KW-1185">Reference proteome</keyword>
<proteinExistence type="predicted"/>
<sequence>MNQEAVLPFQQLYQATTESLLMAPLSDKEAGDILTQLDHLPDQDDSLAKIYRILIMDELDFRRRQFVFVGNINHDGTFLDYPLDMAHWTKLSPTDQQGYLDTGMMFDAHPVSLSEAQRLIE</sequence>
<accession>A0A2V1N1F6</accession>
<evidence type="ECO:0000313" key="2">
    <source>
        <dbReference type="Proteomes" id="UP000245080"/>
    </source>
</evidence>
<name>A0A2V1N1F6_9LACO</name>